<dbReference type="EMBL" id="FNVB01000008">
    <property type="protein sequence ID" value="SEG90938.1"/>
    <property type="molecule type" value="Genomic_DNA"/>
</dbReference>
<feature type="domain" description="YqeB PH" evidence="4">
    <location>
        <begin position="51"/>
        <end position="201"/>
    </location>
</feature>
<evidence type="ECO:0000256" key="2">
    <source>
        <dbReference type="SAM" id="Phobius"/>
    </source>
</evidence>
<protein>
    <recommendedName>
        <fullName evidence="9">DUF308 domain-containing protein</fullName>
    </recommendedName>
</protein>
<evidence type="ECO:0000256" key="1">
    <source>
        <dbReference type="SAM" id="MobiDB-lite"/>
    </source>
</evidence>
<evidence type="ECO:0008006" key="9">
    <source>
        <dbReference type="Google" id="ProtNLM"/>
    </source>
</evidence>
<evidence type="ECO:0000259" key="4">
    <source>
        <dbReference type="Pfam" id="PF23494"/>
    </source>
</evidence>
<keyword evidence="2" id="KW-0472">Membrane</keyword>
<organism evidence="5 8">
    <name type="scientific">Saccharopolyspora kobensis</name>
    <dbReference type="NCBI Taxonomy" id="146035"/>
    <lineage>
        <taxon>Bacteria</taxon>
        <taxon>Bacillati</taxon>
        <taxon>Actinomycetota</taxon>
        <taxon>Actinomycetes</taxon>
        <taxon>Pseudonocardiales</taxon>
        <taxon>Pseudonocardiaceae</taxon>
        <taxon>Saccharopolyspora</taxon>
    </lineage>
</organism>
<keyword evidence="2" id="KW-0812">Transmembrane</keyword>
<feature type="domain" description="Cysteinyl-tRNA ligase anticodon binding" evidence="3">
    <location>
        <begin position="218"/>
        <end position="268"/>
    </location>
</feature>
<feature type="transmembrane region" description="Helical" evidence="2">
    <location>
        <begin position="59"/>
        <end position="78"/>
    </location>
</feature>
<sequence>MTPLASTRGQESYSTAPQGTVMQPSHQKSQSARTTPNATTAENSGEAGQSTTLRLQSSVLWALGIGCGALGLGLGFLAKPLVNWIVDLIGDAPGPLRLAAELPTVWAVPVLAVVGLLAGAWLAAEAKKEALELTVDPAGVHLKQDGAERYLRRDRIDAVFQDGKELVFLDATTRQLARHKSSDLSKKQVREAFERHGYPWAGAADPRENEFRKWVDGRPGLDEEANGLLRARARALTDKQRGAAADLADQLQAIGVVLRDRDDTQQYRLIPG</sequence>
<dbReference type="Proteomes" id="UP000199690">
    <property type="component" value="Unassembled WGS sequence"/>
</dbReference>
<evidence type="ECO:0000313" key="8">
    <source>
        <dbReference type="Proteomes" id="UP000236729"/>
    </source>
</evidence>
<dbReference type="InterPro" id="IPR056411">
    <property type="entry name" value="CysS_C"/>
</dbReference>
<evidence type="ECO:0000313" key="6">
    <source>
        <dbReference type="EMBL" id="SFD94920.1"/>
    </source>
</evidence>
<name>A0A1H6E008_9PSEU</name>
<dbReference type="InterPro" id="IPR057798">
    <property type="entry name" value="PH_YqeB"/>
</dbReference>
<dbReference type="Pfam" id="PF23494">
    <property type="entry name" value="bPH_10"/>
    <property type="match status" value="1"/>
</dbReference>
<dbReference type="RefSeq" id="WP_434094068.1">
    <property type="nucleotide sequence ID" value="NZ_JBEPDV010000297.1"/>
</dbReference>
<evidence type="ECO:0000313" key="7">
    <source>
        <dbReference type="Proteomes" id="UP000199690"/>
    </source>
</evidence>
<reference evidence="5" key="1">
    <citation type="submission" date="2016-10" db="EMBL/GenBank/DDBJ databases">
        <authorList>
            <person name="de Groot N.N."/>
        </authorList>
    </citation>
    <scope>NUCLEOTIDE SEQUENCE [LARGE SCALE GENOMIC DNA]</scope>
    <source>
        <strain evidence="5">ATCC 20501</strain>
    </source>
</reference>
<proteinExistence type="predicted"/>
<dbReference type="EMBL" id="FOME01000007">
    <property type="protein sequence ID" value="SFD94920.1"/>
    <property type="molecule type" value="Genomic_DNA"/>
</dbReference>
<keyword evidence="7" id="KW-1185">Reference proteome</keyword>
<accession>A0A1I1WP99</accession>
<reference evidence="7 8" key="2">
    <citation type="submission" date="2016-10" db="EMBL/GenBank/DDBJ databases">
        <authorList>
            <person name="Varghese N."/>
            <person name="Submissions S."/>
        </authorList>
    </citation>
    <scope>NUCLEOTIDE SEQUENCE [LARGE SCALE GENOMIC DNA]</scope>
    <source>
        <strain evidence="8">ATCC 20501</strain>
        <strain evidence="6 7">CGMCC 4.3529</strain>
    </source>
</reference>
<gene>
    <name evidence="5" type="ORF">SAMN02982929_05353</name>
    <name evidence="6" type="ORF">SAMN05216506_107329</name>
</gene>
<dbReference type="Proteomes" id="UP000236729">
    <property type="component" value="Unassembled WGS sequence"/>
</dbReference>
<evidence type="ECO:0000313" key="5">
    <source>
        <dbReference type="EMBL" id="SEG90938.1"/>
    </source>
</evidence>
<dbReference type="Pfam" id="PF23493">
    <property type="entry name" value="CysS_C"/>
    <property type="match status" value="1"/>
</dbReference>
<evidence type="ECO:0000259" key="3">
    <source>
        <dbReference type="Pfam" id="PF23493"/>
    </source>
</evidence>
<feature type="transmembrane region" description="Helical" evidence="2">
    <location>
        <begin position="105"/>
        <end position="124"/>
    </location>
</feature>
<keyword evidence="2" id="KW-1133">Transmembrane helix</keyword>
<dbReference type="AlphaFoldDB" id="A0A1H6E008"/>
<feature type="region of interest" description="Disordered" evidence="1">
    <location>
        <begin position="1"/>
        <end position="49"/>
    </location>
</feature>
<accession>A0A1H6E008</accession>